<accession>A0AA38RLQ4</accession>
<keyword evidence="4" id="KW-1185">Reference proteome</keyword>
<dbReference type="AlphaFoldDB" id="A0AA38RLQ4"/>
<dbReference type="InterPro" id="IPR018624">
    <property type="entry name" value="Sec66"/>
</dbReference>
<protein>
    <submittedName>
        <fullName evidence="3">Translocation protein sec66</fullName>
    </submittedName>
</protein>
<evidence type="ECO:0000256" key="1">
    <source>
        <dbReference type="SAM" id="MobiDB-lite"/>
    </source>
</evidence>
<evidence type="ECO:0000313" key="3">
    <source>
        <dbReference type="EMBL" id="KAJ9142134.1"/>
    </source>
</evidence>
<proteinExistence type="predicted"/>
<dbReference type="GO" id="GO:0031207">
    <property type="term" value="C:Sec62/Sec63 complex"/>
    <property type="evidence" value="ECO:0007669"/>
    <property type="project" value="InterPro"/>
</dbReference>
<dbReference type="PANTHER" id="PTHR28229:SF1">
    <property type="entry name" value="TRANSLOCATION PROTEIN SEC66"/>
    <property type="match status" value="1"/>
</dbReference>
<keyword evidence="2" id="KW-0812">Transmembrane</keyword>
<dbReference type="EMBL" id="JANBVO010000023">
    <property type="protein sequence ID" value="KAJ9142134.1"/>
    <property type="molecule type" value="Genomic_DNA"/>
</dbReference>
<reference evidence="3" key="1">
    <citation type="submission" date="2022-07" db="EMBL/GenBank/DDBJ databases">
        <title>Fungi with potential for degradation of polypropylene.</title>
        <authorList>
            <person name="Gostincar C."/>
        </authorList>
    </citation>
    <scope>NUCLEOTIDE SEQUENCE</scope>
    <source>
        <strain evidence="3">EXF-13308</strain>
    </source>
</reference>
<name>A0AA38RLQ4_9PEZI</name>
<keyword evidence="2" id="KW-0472">Membrane</keyword>
<dbReference type="PANTHER" id="PTHR28229">
    <property type="entry name" value="TRANSLOCATION PROTEIN SEC66"/>
    <property type="match status" value="1"/>
</dbReference>
<keyword evidence="2" id="KW-1133">Transmembrane helix</keyword>
<evidence type="ECO:0000313" key="4">
    <source>
        <dbReference type="Proteomes" id="UP001174694"/>
    </source>
</evidence>
<sequence>MFDIDWRGLLLPFAYVLVLGGTFVTFSTIYRKRKASQSANLAPWFPPHLQRNIYLSLLHLEPAEGQEKAPKVPDSVLRAALLRRAVEDIHRIIQIRTAKAACSSLLQRGSVGDDLWQRFSRAEKEMEDELRDVVMEANALAPNWGQTIFQSANEIAANTMLRKRLDEIQAQTVAEKEWWEKRRDAIRSDFMKELGDSEKPHNKPGSEEDAVLVDVSTPAAGTPAGHPGGGGGGGGGGKKKKGGKK</sequence>
<feature type="transmembrane region" description="Helical" evidence="2">
    <location>
        <begin position="12"/>
        <end position="30"/>
    </location>
</feature>
<dbReference type="Pfam" id="PF09802">
    <property type="entry name" value="Sec66"/>
    <property type="match status" value="1"/>
</dbReference>
<gene>
    <name evidence="3" type="ORF">NKR23_g7444</name>
</gene>
<evidence type="ECO:0000256" key="2">
    <source>
        <dbReference type="SAM" id="Phobius"/>
    </source>
</evidence>
<organism evidence="3 4">
    <name type="scientific">Pleurostoma richardsiae</name>
    <dbReference type="NCBI Taxonomy" id="41990"/>
    <lineage>
        <taxon>Eukaryota</taxon>
        <taxon>Fungi</taxon>
        <taxon>Dikarya</taxon>
        <taxon>Ascomycota</taxon>
        <taxon>Pezizomycotina</taxon>
        <taxon>Sordariomycetes</taxon>
        <taxon>Sordariomycetidae</taxon>
        <taxon>Calosphaeriales</taxon>
        <taxon>Pleurostomataceae</taxon>
        <taxon>Pleurostoma</taxon>
    </lineage>
</organism>
<dbReference type="Proteomes" id="UP001174694">
    <property type="component" value="Unassembled WGS sequence"/>
</dbReference>
<feature type="compositionally biased region" description="Basic and acidic residues" evidence="1">
    <location>
        <begin position="193"/>
        <end position="206"/>
    </location>
</feature>
<feature type="compositionally biased region" description="Gly residues" evidence="1">
    <location>
        <begin position="226"/>
        <end position="236"/>
    </location>
</feature>
<comment type="caution">
    <text evidence="3">The sequence shown here is derived from an EMBL/GenBank/DDBJ whole genome shotgun (WGS) entry which is preliminary data.</text>
</comment>
<feature type="region of interest" description="Disordered" evidence="1">
    <location>
        <begin position="193"/>
        <end position="245"/>
    </location>
</feature>
<dbReference type="GO" id="GO:0031204">
    <property type="term" value="P:post-translational protein targeting to membrane, translocation"/>
    <property type="evidence" value="ECO:0007669"/>
    <property type="project" value="InterPro"/>
</dbReference>